<organism evidence="7 8">
    <name type="scientific">Agaribacillus aureus</name>
    <dbReference type="NCBI Taxonomy" id="3051825"/>
    <lineage>
        <taxon>Bacteria</taxon>
        <taxon>Pseudomonadati</taxon>
        <taxon>Bacteroidota</taxon>
        <taxon>Cytophagia</taxon>
        <taxon>Cytophagales</taxon>
        <taxon>Splendidivirgaceae</taxon>
        <taxon>Agaribacillus</taxon>
    </lineage>
</organism>
<evidence type="ECO:0000313" key="7">
    <source>
        <dbReference type="EMBL" id="MDN5215143.1"/>
    </source>
</evidence>
<evidence type="ECO:0000259" key="6">
    <source>
        <dbReference type="PROSITE" id="PS50929"/>
    </source>
</evidence>
<dbReference type="Gene3D" id="1.20.1560.10">
    <property type="entry name" value="ABC transporter type 1, transmembrane domain"/>
    <property type="match status" value="1"/>
</dbReference>
<evidence type="ECO:0000256" key="5">
    <source>
        <dbReference type="SAM" id="Phobius"/>
    </source>
</evidence>
<comment type="subcellular location">
    <subcellularLocation>
        <location evidence="1">Cell membrane</location>
        <topology evidence="1">Multi-pass membrane protein</topology>
    </subcellularLocation>
</comment>
<comment type="caution">
    <text evidence="7">The sequence shown here is derived from an EMBL/GenBank/DDBJ whole genome shotgun (WGS) entry which is preliminary data.</text>
</comment>
<feature type="transmembrane region" description="Helical" evidence="5">
    <location>
        <begin position="50"/>
        <end position="70"/>
    </location>
</feature>
<dbReference type="SUPFAM" id="SSF90123">
    <property type="entry name" value="ABC transporter transmembrane region"/>
    <property type="match status" value="1"/>
</dbReference>
<feature type="domain" description="ABC transmembrane type-1" evidence="6">
    <location>
        <begin position="15"/>
        <end position="265"/>
    </location>
</feature>
<keyword evidence="4 5" id="KW-0472">Membrane</keyword>
<evidence type="ECO:0000256" key="1">
    <source>
        <dbReference type="ARBA" id="ARBA00004651"/>
    </source>
</evidence>
<feature type="transmembrane region" description="Helical" evidence="5">
    <location>
        <begin position="140"/>
        <end position="158"/>
    </location>
</feature>
<protein>
    <submittedName>
        <fullName evidence="7">ABC transporter six-transmembrane domain-containing protein</fullName>
    </submittedName>
</protein>
<dbReference type="InterPro" id="IPR011527">
    <property type="entry name" value="ABC1_TM_dom"/>
</dbReference>
<evidence type="ECO:0000256" key="2">
    <source>
        <dbReference type="ARBA" id="ARBA00022692"/>
    </source>
</evidence>
<dbReference type="Proteomes" id="UP001172083">
    <property type="component" value="Unassembled WGS sequence"/>
</dbReference>
<feature type="transmembrane region" description="Helical" evidence="5">
    <location>
        <begin position="12"/>
        <end position="35"/>
    </location>
</feature>
<dbReference type="Pfam" id="PF13748">
    <property type="entry name" value="ABC_membrane_3"/>
    <property type="match status" value="1"/>
</dbReference>
<gene>
    <name evidence="7" type="ORF">QQ020_23890</name>
</gene>
<feature type="transmembrane region" description="Helical" evidence="5">
    <location>
        <begin position="236"/>
        <end position="260"/>
    </location>
</feature>
<keyword evidence="8" id="KW-1185">Reference proteome</keyword>
<sequence length="276" mass="31442">MQIKSLFKEYKFRFLLTIVLILAEAGIMLLFPLFIGKAIDGVINESRLGVFQLGGLGLALLIVGVGRRVFDSRFYGKIYEAKGEKMVSRMKYNQSSVKTARLSMMQEFFEFLENALPELINNIIGLVGVVLILFSLNMKVFYGSLVVTIVIFLVYWLTSKKTMDYNEASNNEIERQVDVLAKNDQNALKNHLKQTVKWNIKLSDLEAFNFSVSWVVALAFLVVAIIVSVGDGVVQYGALFALVMYVFQYIENVLSLPLFYQNWLRLQEIMVRLRGS</sequence>
<evidence type="ECO:0000313" key="8">
    <source>
        <dbReference type="Proteomes" id="UP001172083"/>
    </source>
</evidence>
<evidence type="ECO:0000256" key="4">
    <source>
        <dbReference type="ARBA" id="ARBA00023136"/>
    </source>
</evidence>
<evidence type="ECO:0000256" key="3">
    <source>
        <dbReference type="ARBA" id="ARBA00022989"/>
    </source>
</evidence>
<keyword evidence="2 5" id="KW-0812">Transmembrane</keyword>
<dbReference type="PROSITE" id="PS50929">
    <property type="entry name" value="ABC_TM1F"/>
    <property type="match status" value="1"/>
</dbReference>
<keyword evidence="3 5" id="KW-1133">Transmembrane helix</keyword>
<proteinExistence type="predicted"/>
<accession>A0ABT8LBI7</accession>
<name>A0ABT8LBI7_9BACT</name>
<dbReference type="RefSeq" id="WP_346760882.1">
    <property type="nucleotide sequence ID" value="NZ_JAUJEB010000006.1"/>
</dbReference>
<dbReference type="InterPro" id="IPR036640">
    <property type="entry name" value="ABC1_TM_sf"/>
</dbReference>
<reference evidence="7" key="1">
    <citation type="submission" date="2023-06" db="EMBL/GenBank/DDBJ databases">
        <title>Genomic of Agaribacillus aureum.</title>
        <authorList>
            <person name="Wang G."/>
        </authorList>
    </citation>
    <scope>NUCLEOTIDE SEQUENCE</scope>
    <source>
        <strain evidence="7">BMA12</strain>
    </source>
</reference>
<feature type="transmembrane region" description="Helical" evidence="5">
    <location>
        <begin position="111"/>
        <end position="134"/>
    </location>
</feature>
<feature type="transmembrane region" description="Helical" evidence="5">
    <location>
        <begin position="207"/>
        <end position="230"/>
    </location>
</feature>
<dbReference type="EMBL" id="JAUJEB010000006">
    <property type="protein sequence ID" value="MDN5215143.1"/>
    <property type="molecule type" value="Genomic_DNA"/>
</dbReference>